<dbReference type="PANTHER" id="PTHR22726:SF1">
    <property type="entry name" value="METALLOENDOPEPTIDASE OMA1, MITOCHONDRIAL"/>
    <property type="match status" value="1"/>
</dbReference>
<feature type="signal peptide" evidence="7">
    <location>
        <begin position="1"/>
        <end position="21"/>
    </location>
</feature>
<dbReference type="CDD" id="cd07324">
    <property type="entry name" value="M48C_Oma1-like"/>
    <property type="match status" value="1"/>
</dbReference>
<dbReference type="InterPro" id="IPR001915">
    <property type="entry name" value="Peptidase_M48"/>
</dbReference>
<dbReference type="GO" id="GO:0004222">
    <property type="term" value="F:metalloendopeptidase activity"/>
    <property type="evidence" value="ECO:0007669"/>
    <property type="project" value="InterPro"/>
</dbReference>
<dbReference type="GO" id="GO:0016020">
    <property type="term" value="C:membrane"/>
    <property type="evidence" value="ECO:0007669"/>
    <property type="project" value="TreeGrafter"/>
</dbReference>
<evidence type="ECO:0000256" key="5">
    <source>
        <dbReference type="ARBA" id="ARBA00022833"/>
    </source>
</evidence>
<dbReference type="PROSITE" id="PS51257">
    <property type="entry name" value="PROKAR_LIPOPROTEIN"/>
    <property type="match status" value="1"/>
</dbReference>
<dbReference type="RefSeq" id="WP_114487203.1">
    <property type="nucleotide sequence ID" value="NZ_CBCSHM010000055.1"/>
</dbReference>
<evidence type="ECO:0000256" key="1">
    <source>
        <dbReference type="ARBA" id="ARBA00001947"/>
    </source>
</evidence>
<keyword evidence="10" id="KW-1185">Reference proteome</keyword>
<keyword evidence="3" id="KW-0479">Metal-binding</keyword>
<keyword evidence="7" id="KW-0732">Signal</keyword>
<evidence type="ECO:0000313" key="9">
    <source>
        <dbReference type="EMBL" id="RCV89983.1"/>
    </source>
</evidence>
<evidence type="ECO:0000259" key="8">
    <source>
        <dbReference type="Pfam" id="PF01435"/>
    </source>
</evidence>
<dbReference type="AlphaFoldDB" id="A0A368U4N1"/>
<keyword evidence="4" id="KW-0378">Hydrolase</keyword>
<dbReference type="GO" id="GO:0051603">
    <property type="term" value="P:proteolysis involved in protein catabolic process"/>
    <property type="evidence" value="ECO:0007669"/>
    <property type="project" value="TreeGrafter"/>
</dbReference>
<dbReference type="Proteomes" id="UP000253204">
    <property type="component" value="Unassembled WGS sequence"/>
</dbReference>
<proteinExistence type="predicted"/>
<comment type="cofactor">
    <cofactor evidence="1">
        <name>Zn(2+)</name>
        <dbReference type="ChEBI" id="CHEBI:29105"/>
    </cofactor>
</comment>
<feature type="domain" description="Peptidase M48" evidence="8">
    <location>
        <begin position="77"/>
        <end position="309"/>
    </location>
</feature>
<evidence type="ECO:0000256" key="4">
    <source>
        <dbReference type="ARBA" id="ARBA00022801"/>
    </source>
</evidence>
<evidence type="ECO:0000313" key="10">
    <source>
        <dbReference type="Proteomes" id="UP000253204"/>
    </source>
</evidence>
<reference evidence="9 10" key="1">
    <citation type="submission" date="2018-07" db="EMBL/GenBank/DDBJ databases">
        <title>Halomonas rutogse sp. nov., isolated from Lake TangqianCo on Tibetan Plateau.</title>
        <authorList>
            <person name="Lu H."/>
            <person name="Xing P."/>
            <person name="Wu Q."/>
        </authorList>
    </citation>
    <scope>NUCLEOTIDE SEQUENCE [LARGE SCALE GENOMIC DNA]</scope>
    <source>
        <strain evidence="9 10">TQ8S</strain>
    </source>
</reference>
<keyword evidence="5" id="KW-0862">Zinc</keyword>
<feature type="chain" id="PRO_5016705204" description="Peptidase M48 domain-containing protein" evidence="7">
    <location>
        <begin position="22"/>
        <end position="505"/>
    </location>
</feature>
<organism evidence="9 10">
    <name type="scientific">Vreelandella rituensis</name>
    <dbReference type="NCBI Taxonomy" id="2282306"/>
    <lineage>
        <taxon>Bacteria</taxon>
        <taxon>Pseudomonadati</taxon>
        <taxon>Pseudomonadota</taxon>
        <taxon>Gammaproteobacteria</taxon>
        <taxon>Oceanospirillales</taxon>
        <taxon>Halomonadaceae</taxon>
        <taxon>Vreelandella</taxon>
    </lineage>
</organism>
<keyword evidence="6" id="KW-0482">Metalloprotease</keyword>
<dbReference type="PANTHER" id="PTHR22726">
    <property type="entry name" value="METALLOENDOPEPTIDASE OMA1"/>
    <property type="match status" value="1"/>
</dbReference>
<name>A0A368U4N1_9GAMM</name>
<dbReference type="OrthoDB" id="9810445at2"/>
<accession>A0A368U4N1</accession>
<sequence>MKSIMLVSACALALTLTGCNTNPVKKLSTLMPGSFDDEQTYLSQVSTHHKPATTGIGVKADRFHAQSNGLGLVEHPALENYLNQHLDKLKSSSNLSDLDGRVYLSAEAGFNARTSADGNIYIPMGMLNDIDNQHELAALLAHELVHALLNHNDADLFVNLQKKAVYTASFVSSLTSEGNNLPASDTRRIRNMLAMTMVSDGFLNPGWSRRQEHVADKIALDLMVAAGYNPEGMNLLLAKIRAWDEKNARLAAENGARRQALLAAASQKAGINLEKQLESGLDDIKNKFKGFLKSFAESHPDTEERIGDAADYIALHYRRAARPPMTGKEWSALKDTAHTQQLISSVSTINDAMELFYKGEVDKASNAALSTLNDYSRQQNYIRIALADIRWAQNDNESVLANAEYGLQGAYPAYELHLHKGRLGADGLGPATLEQLNEIFTEYGKPPQHYTSLIELADSMNNTVLSGQLAIECKLHYMGEAVACSPGENAEEQEISYERTLDTLL</sequence>
<keyword evidence="2" id="KW-0645">Protease</keyword>
<evidence type="ECO:0000256" key="3">
    <source>
        <dbReference type="ARBA" id="ARBA00022723"/>
    </source>
</evidence>
<evidence type="ECO:0000256" key="7">
    <source>
        <dbReference type="SAM" id="SignalP"/>
    </source>
</evidence>
<comment type="caution">
    <text evidence="9">The sequence shown here is derived from an EMBL/GenBank/DDBJ whole genome shotgun (WGS) entry which is preliminary data.</text>
</comment>
<dbReference type="Pfam" id="PF01435">
    <property type="entry name" value="Peptidase_M48"/>
    <property type="match status" value="1"/>
</dbReference>
<evidence type="ECO:0000256" key="6">
    <source>
        <dbReference type="ARBA" id="ARBA00023049"/>
    </source>
</evidence>
<gene>
    <name evidence="9" type="ORF">DU506_12295</name>
</gene>
<dbReference type="InterPro" id="IPR051156">
    <property type="entry name" value="Mito/Outer_Membr_Metalloprot"/>
</dbReference>
<dbReference type="EMBL" id="QPIJ01000028">
    <property type="protein sequence ID" value="RCV89983.1"/>
    <property type="molecule type" value="Genomic_DNA"/>
</dbReference>
<protein>
    <recommendedName>
        <fullName evidence="8">Peptidase M48 domain-containing protein</fullName>
    </recommendedName>
</protein>
<dbReference type="GO" id="GO:0046872">
    <property type="term" value="F:metal ion binding"/>
    <property type="evidence" value="ECO:0007669"/>
    <property type="project" value="UniProtKB-KW"/>
</dbReference>
<evidence type="ECO:0000256" key="2">
    <source>
        <dbReference type="ARBA" id="ARBA00022670"/>
    </source>
</evidence>